<evidence type="ECO:0000256" key="1">
    <source>
        <dbReference type="SAM" id="Phobius"/>
    </source>
</evidence>
<evidence type="ECO:0000313" key="2">
    <source>
        <dbReference type="EMBL" id="PPK91967.1"/>
    </source>
</evidence>
<gene>
    <name evidence="2" type="ORF">CLV92_1186</name>
</gene>
<keyword evidence="1" id="KW-0812">Transmembrane</keyword>
<dbReference type="Proteomes" id="UP000239485">
    <property type="component" value="Unassembled WGS sequence"/>
</dbReference>
<comment type="caution">
    <text evidence="2">The sequence shown here is derived from an EMBL/GenBank/DDBJ whole genome shotgun (WGS) entry which is preliminary data.</text>
</comment>
<keyword evidence="1" id="KW-1133">Transmembrane helix</keyword>
<organism evidence="2 3">
    <name type="scientific">Kineococcus xinjiangensis</name>
    <dbReference type="NCBI Taxonomy" id="512762"/>
    <lineage>
        <taxon>Bacteria</taxon>
        <taxon>Bacillati</taxon>
        <taxon>Actinomycetota</taxon>
        <taxon>Actinomycetes</taxon>
        <taxon>Kineosporiales</taxon>
        <taxon>Kineosporiaceae</taxon>
        <taxon>Kineococcus</taxon>
    </lineage>
</organism>
<dbReference type="EMBL" id="PTJD01000018">
    <property type="protein sequence ID" value="PPK91967.1"/>
    <property type="molecule type" value="Genomic_DNA"/>
</dbReference>
<protein>
    <submittedName>
        <fullName evidence="2">Uncharacterized protein</fullName>
    </submittedName>
</protein>
<evidence type="ECO:0000313" key="3">
    <source>
        <dbReference type="Proteomes" id="UP000239485"/>
    </source>
</evidence>
<proteinExistence type="predicted"/>
<accession>A0A2S6ICP5</accession>
<keyword evidence="1" id="KW-0472">Membrane</keyword>
<sequence>MRARLMRAAVVCFLAATVIVVYGARQIMGWFQSWSGYRCYGQGPLSGDMPAACEHHVEYGPAGLVMLAVVTVVIFLPFALMILRRAKTNRY</sequence>
<keyword evidence="3" id="KW-1185">Reference proteome</keyword>
<reference evidence="2 3" key="1">
    <citation type="submission" date="2018-02" db="EMBL/GenBank/DDBJ databases">
        <title>Genomic Encyclopedia of Archaeal and Bacterial Type Strains, Phase II (KMG-II): from individual species to whole genera.</title>
        <authorList>
            <person name="Goeker M."/>
        </authorList>
    </citation>
    <scope>NUCLEOTIDE SEQUENCE [LARGE SCALE GENOMIC DNA]</scope>
    <source>
        <strain evidence="2 3">DSM 22857</strain>
    </source>
</reference>
<feature type="transmembrane region" description="Helical" evidence="1">
    <location>
        <begin position="64"/>
        <end position="83"/>
    </location>
</feature>
<name>A0A2S6ICP5_9ACTN</name>
<dbReference type="AlphaFoldDB" id="A0A2S6ICP5"/>